<accession>A0ACC2JR81</accession>
<dbReference type="EMBL" id="JAPUUL010000604">
    <property type="protein sequence ID" value="KAJ8130010.1"/>
    <property type="molecule type" value="Genomic_DNA"/>
</dbReference>
<proteinExistence type="predicted"/>
<gene>
    <name evidence="1" type="ORF">O1611_g3621</name>
</gene>
<comment type="caution">
    <text evidence="1">The sequence shown here is derived from an EMBL/GenBank/DDBJ whole genome shotgun (WGS) entry which is preliminary data.</text>
</comment>
<name>A0ACC2JR81_9PEZI</name>
<keyword evidence="2" id="KW-1185">Reference proteome</keyword>
<dbReference type="Proteomes" id="UP001153332">
    <property type="component" value="Unassembled WGS sequence"/>
</dbReference>
<evidence type="ECO:0000313" key="1">
    <source>
        <dbReference type="EMBL" id="KAJ8130010.1"/>
    </source>
</evidence>
<evidence type="ECO:0000313" key="2">
    <source>
        <dbReference type="Proteomes" id="UP001153332"/>
    </source>
</evidence>
<organism evidence="1 2">
    <name type="scientific">Lasiodiplodia mahajangana</name>
    <dbReference type="NCBI Taxonomy" id="1108764"/>
    <lineage>
        <taxon>Eukaryota</taxon>
        <taxon>Fungi</taxon>
        <taxon>Dikarya</taxon>
        <taxon>Ascomycota</taxon>
        <taxon>Pezizomycotina</taxon>
        <taxon>Dothideomycetes</taxon>
        <taxon>Dothideomycetes incertae sedis</taxon>
        <taxon>Botryosphaeriales</taxon>
        <taxon>Botryosphaeriaceae</taxon>
        <taxon>Lasiodiplodia</taxon>
    </lineage>
</organism>
<protein>
    <submittedName>
        <fullName evidence="1">Uncharacterized protein</fullName>
    </submittedName>
</protein>
<sequence length="190" mass="20969">MARDKGLVYHDYFAHITPGLDVPLRTIILTFVFNVLFGLLYLGPSVAFGAYISSCTIFLNVSYVFPVIALLIRGRSVLKEWQNDQTPFALGKWGWILNWVATIFVIVTSVFFTFPAALPASSSNMNYVSAVIGIFLLLIGGYWFLYGQTFEGPKFDLLIGQHQHHVDESVPVSGKDGSSTGSDEKAHKGA</sequence>
<reference evidence="1" key="1">
    <citation type="submission" date="2022-12" db="EMBL/GenBank/DDBJ databases">
        <title>Genome Sequence of Lasiodiplodia mahajangana.</title>
        <authorList>
            <person name="Buettner E."/>
        </authorList>
    </citation>
    <scope>NUCLEOTIDE SEQUENCE</scope>
    <source>
        <strain evidence="1">VT137</strain>
    </source>
</reference>